<proteinExistence type="predicted"/>
<evidence type="ECO:0000313" key="3">
    <source>
        <dbReference type="WBParaSite" id="ASIM_0000975901-mRNA-1"/>
    </source>
</evidence>
<dbReference type="Proteomes" id="UP000267096">
    <property type="component" value="Unassembled WGS sequence"/>
</dbReference>
<keyword evidence="2" id="KW-1185">Reference proteome</keyword>
<name>A0A0M3JQ08_ANISI</name>
<gene>
    <name evidence="1" type="ORF">ASIM_LOCUS9499</name>
</gene>
<dbReference type="PANTHER" id="PTHR21696:SF2">
    <property type="entry name" value="PROTEIN UNC-79 HOMOLOG"/>
    <property type="match status" value="1"/>
</dbReference>
<evidence type="ECO:0000313" key="1">
    <source>
        <dbReference type="EMBL" id="VDK39876.1"/>
    </source>
</evidence>
<reference evidence="3" key="1">
    <citation type="submission" date="2017-02" db="UniProtKB">
        <authorList>
            <consortium name="WormBaseParasite"/>
        </authorList>
    </citation>
    <scope>IDENTIFICATION</scope>
</reference>
<dbReference type="InterPro" id="IPR024855">
    <property type="entry name" value="UNC79"/>
</dbReference>
<dbReference type="AlphaFoldDB" id="A0A0M3JQ08"/>
<evidence type="ECO:0000313" key="2">
    <source>
        <dbReference type="Proteomes" id="UP000267096"/>
    </source>
</evidence>
<dbReference type="PANTHER" id="PTHR21696">
    <property type="entry name" value="PROTEIN UNC-79 HOMOLOG"/>
    <property type="match status" value="1"/>
</dbReference>
<dbReference type="EMBL" id="UYRR01029271">
    <property type="protein sequence ID" value="VDK39876.1"/>
    <property type="molecule type" value="Genomic_DNA"/>
</dbReference>
<reference evidence="1 2" key="2">
    <citation type="submission" date="2018-11" db="EMBL/GenBank/DDBJ databases">
        <authorList>
            <consortium name="Pathogen Informatics"/>
        </authorList>
    </citation>
    <scope>NUCLEOTIDE SEQUENCE [LARGE SCALE GENOMIC DNA]</scope>
</reference>
<dbReference type="WBParaSite" id="ASIM_0000975901-mRNA-1">
    <property type="protein sequence ID" value="ASIM_0000975901-mRNA-1"/>
    <property type="gene ID" value="ASIM_0000975901"/>
</dbReference>
<organism evidence="3">
    <name type="scientific">Anisakis simplex</name>
    <name type="common">Herring worm</name>
    <dbReference type="NCBI Taxonomy" id="6269"/>
    <lineage>
        <taxon>Eukaryota</taxon>
        <taxon>Metazoa</taxon>
        <taxon>Ecdysozoa</taxon>
        <taxon>Nematoda</taxon>
        <taxon>Chromadorea</taxon>
        <taxon>Rhabditida</taxon>
        <taxon>Spirurina</taxon>
        <taxon>Ascaridomorpha</taxon>
        <taxon>Ascaridoidea</taxon>
        <taxon>Anisakidae</taxon>
        <taxon>Anisakis</taxon>
        <taxon>Anisakis simplex complex</taxon>
    </lineage>
</organism>
<sequence length="115" mass="12616">MCPPSVTQAAPGAFAESVTNVRILSWLLLGALHATQPSLPVPIECSQQISDYIHFVLAGFADQSKVVSLAILKYNSQFVVSSKLLTSICQKLSHLKLFHSSGKFRNKIAKHWLPI</sequence>
<protein>
    <submittedName>
        <fullName evidence="3">Uncoordinated protein 79 (inferred by orthology to a C. elegans protein)</fullName>
    </submittedName>
</protein>
<dbReference type="OrthoDB" id="5852625at2759"/>
<accession>A0A0M3JQ08</accession>